<dbReference type="InterPro" id="IPR011598">
    <property type="entry name" value="bHLH_dom"/>
</dbReference>
<comment type="caution">
    <text evidence="7">The sequence shown here is derived from an EMBL/GenBank/DDBJ whole genome shotgun (WGS) entry which is preliminary data.</text>
</comment>
<keyword evidence="8" id="KW-1185">Reference proteome</keyword>
<sequence>MVLLQKRDQDMQSTQSYYPKQISFPKGQRVLLTNNIYNKNFFKPKSKAEAKVIAAKKHSESEKRRRMRINSQYTTLRAILPDLIKVYYLIDLMEFCLNVYGVLWKMSRKLSSLRILDIQMDKASVLGETVRKVRELKKALTEVEAACHCGDRRDECVLPGGVDKLSVEQCEGEKGGLVKATFSCEDRLGLISDMTRALSCVKGRVVRAEMVTVGGRSKNALWVQGLGGGNEGVVALKRALKVVIDRPVLPRNII</sequence>
<dbReference type="AlphaFoldDB" id="A0A498HTJ4"/>
<evidence type="ECO:0000313" key="7">
    <source>
        <dbReference type="EMBL" id="RXH74070.1"/>
    </source>
</evidence>
<dbReference type="GO" id="GO:0003700">
    <property type="term" value="F:DNA-binding transcription factor activity"/>
    <property type="evidence" value="ECO:0007669"/>
    <property type="project" value="InterPro"/>
</dbReference>
<dbReference type="PANTHER" id="PTHR45844:SF17">
    <property type="entry name" value="TRANSCRIPTION FACTOR BHLH131"/>
    <property type="match status" value="1"/>
</dbReference>
<keyword evidence="2" id="KW-0805">Transcription regulation</keyword>
<dbReference type="Pfam" id="PF00010">
    <property type="entry name" value="HLH"/>
    <property type="match status" value="1"/>
</dbReference>
<proteinExistence type="predicted"/>
<feature type="domain" description="BHLH" evidence="6">
    <location>
        <begin position="53"/>
        <end position="136"/>
    </location>
</feature>
<dbReference type="SUPFAM" id="SSF47459">
    <property type="entry name" value="HLH, helix-loop-helix DNA-binding domain"/>
    <property type="match status" value="1"/>
</dbReference>
<dbReference type="GO" id="GO:0046983">
    <property type="term" value="F:protein dimerization activity"/>
    <property type="evidence" value="ECO:0007669"/>
    <property type="project" value="InterPro"/>
</dbReference>
<reference evidence="7 8" key="1">
    <citation type="submission" date="2018-10" db="EMBL/GenBank/DDBJ databases">
        <title>A high-quality apple genome assembly.</title>
        <authorList>
            <person name="Hu J."/>
        </authorList>
    </citation>
    <scope>NUCLEOTIDE SEQUENCE [LARGE SCALE GENOMIC DNA]</scope>
    <source>
        <strain evidence="8">cv. HFTH1</strain>
        <tissue evidence="7">Young leaf</tissue>
    </source>
</reference>
<evidence type="ECO:0000256" key="5">
    <source>
        <dbReference type="ARBA" id="ARBA00023242"/>
    </source>
</evidence>
<dbReference type="PROSITE" id="PS50888">
    <property type="entry name" value="BHLH"/>
    <property type="match status" value="1"/>
</dbReference>
<evidence type="ECO:0000256" key="2">
    <source>
        <dbReference type="ARBA" id="ARBA00023015"/>
    </source>
</evidence>
<accession>A0A498HTJ4</accession>
<dbReference type="Proteomes" id="UP000290289">
    <property type="component" value="Chromosome 15"/>
</dbReference>
<dbReference type="InterPro" id="IPR045847">
    <property type="entry name" value="AIG1-like"/>
</dbReference>
<protein>
    <recommendedName>
        <fullName evidence="6">BHLH domain-containing protein</fullName>
    </recommendedName>
</protein>
<dbReference type="GO" id="GO:0003677">
    <property type="term" value="F:DNA binding"/>
    <property type="evidence" value="ECO:0007669"/>
    <property type="project" value="UniProtKB-KW"/>
</dbReference>
<organism evidence="7 8">
    <name type="scientific">Malus domestica</name>
    <name type="common">Apple</name>
    <name type="synonym">Pyrus malus</name>
    <dbReference type="NCBI Taxonomy" id="3750"/>
    <lineage>
        <taxon>Eukaryota</taxon>
        <taxon>Viridiplantae</taxon>
        <taxon>Streptophyta</taxon>
        <taxon>Embryophyta</taxon>
        <taxon>Tracheophyta</taxon>
        <taxon>Spermatophyta</taxon>
        <taxon>Magnoliopsida</taxon>
        <taxon>eudicotyledons</taxon>
        <taxon>Gunneridae</taxon>
        <taxon>Pentapetalae</taxon>
        <taxon>rosids</taxon>
        <taxon>fabids</taxon>
        <taxon>Rosales</taxon>
        <taxon>Rosaceae</taxon>
        <taxon>Amygdaloideae</taxon>
        <taxon>Maleae</taxon>
        <taxon>Malus</taxon>
    </lineage>
</organism>
<dbReference type="PANTHER" id="PTHR45844">
    <property type="entry name" value="TRANSCRIPTION FACTOR BHLH30"/>
    <property type="match status" value="1"/>
</dbReference>
<comment type="subcellular location">
    <subcellularLocation>
        <location evidence="1">Nucleus</location>
    </subcellularLocation>
</comment>
<dbReference type="GO" id="GO:0005634">
    <property type="term" value="C:nucleus"/>
    <property type="evidence" value="ECO:0007669"/>
    <property type="project" value="UniProtKB-SubCell"/>
</dbReference>
<name>A0A498HTJ4_MALDO</name>
<keyword evidence="4" id="KW-0804">Transcription</keyword>
<dbReference type="EMBL" id="RDQH01000341">
    <property type="protein sequence ID" value="RXH74070.1"/>
    <property type="molecule type" value="Genomic_DNA"/>
</dbReference>
<keyword evidence="5" id="KW-0539">Nucleus</keyword>
<dbReference type="SMART" id="SM00353">
    <property type="entry name" value="HLH"/>
    <property type="match status" value="1"/>
</dbReference>
<evidence type="ECO:0000256" key="3">
    <source>
        <dbReference type="ARBA" id="ARBA00023125"/>
    </source>
</evidence>
<evidence type="ECO:0000256" key="4">
    <source>
        <dbReference type="ARBA" id="ARBA00023163"/>
    </source>
</evidence>
<evidence type="ECO:0000259" key="6">
    <source>
        <dbReference type="PROSITE" id="PS50888"/>
    </source>
</evidence>
<evidence type="ECO:0000313" key="8">
    <source>
        <dbReference type="Proteomes" id="UP000290289"/>
    </source>
</evidence>
<dbReference type="InterPro" id="IPR036638">
    <property type="entry name" value="HLH_DNA-bd_sf"/>
</dbReference>
<dbReference type="Gene3D" id="4.10.280.10">
    <property type="entry name" value="Helix-loop-helix DNA-binding domain"/>
    <property type="match status" value="1"/>
</dbReference>
<dbReference type="STRING" id="3750.A0A498HTJ4"/>
<keyword evidence="3" id="KW-0238">DNA-binding</keyword>
<gene>
    <name evidence="7" type="ORF">DVH24_021250</name>
</gene>
<evidence type="ECO:0000256" key="1">
    <source>
        <dbReference type="ARBA" id="ARBA00004123"/>
    </source>
</evidence>